<feature type="region of interest" description="Disordered" evidence="1">
    <location>
        <begin position="295"/>
        <end position="321"/>
    </location>
</feature>
<organism evidence="3 4">
    <name type="scientific">Butyricicoccus intestinisimiae</name>
    <dbReference type="NCBI Taxonomy" id="2841509"/>
    <lineage>
        <taxon>Bacteria</taxon>
        <taxon>Bacillati</taxon>
        <taxon>Bacillota</taxon>
        <taxon>Clostridia</taxon>
        <taxon>Eubacteriales</taxon>
        <taxon>Butyricicoccaceae</taxon>
        <taxon>Butyricicoccus</taxon>
    </lineage>
</organism>
<proteinExistence type="predicted"/>
<reference evidence="3 4" key="1">
    <citation type="submission" date="2021-06" db="EMBL/GenBank/DDBJ databases">
        <authorList>
            <person name="Sun Q."/>
            <person name="Li D."/>
        </authorList>
    </citation>
    <scope>NUCLEOTIDE SEQUENCE [LARGE SCALE GENOMIC DNA]</scope>
    <source>
        <strain evidence="3 4">MSJd-7</strain>
    </source>
</reference>
<keyword evidence="2" id="KW-1133">Transmembrane helix</keyword>
<sequence length="321" mass="36418">MIFAILIFGAGIAALFYPVFSDIWNQHRQNSMMDDYQDTVQQMTEEDYSAYLKAAQDYNATCSQQIYDSFSGEELPTDDLYWSLLNISGDGIMGYIEIPKISVRLPIYHGTSEKVLQQGLGHLLGTSLPVGGKGTHCVLSGHRGLPSALLLTNLDKVKVGDVFYLHVLHDTLAYEVDQIQTVDPSDVEALQTPEDGDYVTLITCTPYGVNTQRLLVRGRRTTVPEKAQEVTPAQQVLTSFGWKIYVLLAVILLFLLWLILLWRKRRKKRKAKQERECIEKDSDNWKVIEEVFARSVDSRSSDLSGDSNRDDTYRTDRESDH</sequence>
<feature type="transmembrane region" description="Helical" evidence="2">
    <location>
        <begin position="242"/>
        <end position="262"/>
    </location>
</feature>
<evidence type="ECO:0000256" key="2">
    <source>
        <dbReference type="SAM" id="Phobius"/>
    </source>
</evidence>
<name>A0ABS6ENQ0_9FIRM</name>
<feature type="compositionally biased region" description="Basic and acidic residues" evidence="1">
    <location>
        <begin position="307"/>
        <end position="321"/>
    </location>
</feature>
<protein>
    <submittedName>
        <fullName evidence="3">Class C sortase</fullName>
    </submittedName>
</protein>
<evidence type="ECO:0000313" key="4">
    <source>
        <dbReference type="Proteomes" id="UP000783588"/>
    </source>
</evidence>
<dbReference type="InterPro" id="IPR042002">
    <property type="entry name" value="Sortase_C"/>
</dbReference>
<dbReference type="EMBL" id="JAHLQI010000001">
    <property type="protein sequence ID" value="MBU5489317.1"/>
    <property type="molecule type" value="Genomic_DNA"/>
</dbReference>
<gene>
    <name evidence="3" type="ORF">KQI75_01520</name>
</gene>
<evidence type="ECO:0000313" key="3">
    <source>
        <dbReference type="EMBL" id="MBU5489317.1"/>
    </source>
</evidence>
<dbReference type="NCBIfam" id="NF033745">
    <property type="entry name" value="class_C_sortase"/>
    <property type="match status" value="1"/>
</dbReference>
<accession>A0ABS6ENQ0</accession>
<dbReference type="Proteomes" id="UP000783588">
    <property type="component" value="Unassembled WGS sequence"/>
</dbReference>
<keyword evidence="4" id="KW-1185">Reference proteome</keyword>
<comment type="caution">
    <text evidence="3">The sequence shown here is derived from an EMBL/GenBank/DDBJ whole genome shotgun (WGS) entry which is preliminary data.</text>
</comment>
<keyword evidence="2" id="KW-0472">Membrane</keyword>
<dbReference type="NCBIfam" id="TIGR01076">
    <property type="entry name" value="sortase_fam"/>
    <property type="match status" value="1"/>
</dbReference>
<dbReference type="Pfam" id="PF04203">
    <property type="entry name" value="Sortase"/>
    <property type="match status" value="1"/>
</dbReference>
<evidence type="ECO:0000256" key="1">
    <source>
        <dbReference type="SAM" id="MobiDB-lite"/>
    </source>
</evidence>
<dbReference type="InterPro" id="IPR005754">
    <property type="entry name" value="Sortase"/>
</dbReference>
<keyword evidence="2" id="KW-0812">Transmembrane</keyword>
<dbReference type="CDD" id="cd05827">
    <property type="entry name" value="Sortase_C"/>
    <property type="match status" value="1"/>
</dbReference>